<reference evidence="2" key="1">
    <citation type="submission" date="2020-08" db="EMBL/GenBank/DDBJ databases">
        <title>Whole genome shotgun sequence of Actinocatenispora sera NBRC 101916.</title>
        <authorList>
            <person name="Komaki H."/>
            <person name="Tamura T."/>
        </authorList>
    </citation>
    <scope>NUCLEOTIDE SEQUENCE</scope>
    <source>
        <strain evidence="2">NBRC 101916</strain>
    </source>
</reference>
<evidence type="ECO:0000256" key="1">
    <source>
        <dbReference type="SAM" id="MobiDB-lite"/>
    </source>
</evidence>
<name>A0A810KY38_9ACTN</name>
<sequence>MAERSPVPQAIRYGFDLTDPHDALFVGSAFFTVAELPADDSGRVLVRSSGRNRVAGSSPPTSSSGSRATAAGSH</sequence>
<accession>A0A810KY38</accession>
<gene>
    <name evidence="2" type="ORF">Asera_13540</name>
</gene>
<evidence type="ECO:0000313" key="2">
    <source>
        <dbReference type="EMBL" id="BCJ27246.1"/>
    </source>
</evidence>
<feature type="region of interest" description="Disordered" evidence="1">
    <location>
        <begin position="49"/>
        <end position="74"/>
    </location>
</feature>
<dbReference type="Proteomes" id="UP000680750">
    <property type="component" value="Chromosome"/>
</dbReference>
<dbReference type="KEGG" id="aser:Asera_13540"/>
<organism evidence="2 3">
    <name type="scientific">Actinocatenispora sera</name>
    <dbReference type="NCBI Taxonomy" id="390989"/>
    <lineage>
        <taxon>Bacteria</taxon>
        <taxon>Bacillati</taxon>
        <taxon>Actinomycetota</taxon>
        <taxon>Actinomycetes</taxon>
        <taxon>Micromonosporales</taxon>
        <taxon>Micromonosporaceae</taxon>
        <taxon>Actinocatenispora</taxon>
    </lineage>
</organism>
<feature type="compositionally biased region" description="Low complexity" evidence="1">
    <location>
        <begin position="55"/>
        <end position="74"/>
    </location>
</feature>
<protein>
    <submittedName>
        <fullName evidence="2">Uncharacterized protein</fullName>
    </submittedName>
</protein>
<keyword evidence="3" id="KW-1185">Reference proteome</keyword>
<evidence type="ECO:0000313" key="3">
    <source>
        <dbReference type="Proteomes" id="UP000680750"/>
    </source>
</evidence>
<proteinExistence type="predicted"/>
<dbReference type="EMBL" id="AP023354">
    <property type="protein sequence ID" value="BCJ27246.1"/>
    <property type="molecule type" value="Genomic_DNA"/>
</dbReference>
<dbReference type="AlphaFoldDB" id="A0A810KY38"/>